<dbReference type="PANTHER" id="PTHR43017:SF1">
    <property type="entry name" value="ACETYLTRANSFERASE YJL218W-RELATED"/>
    <property type="match status" value="1"/>
</dbReference>
<comment type="caution">
    <text evidence="8">The sequence shown here is derived from an EMBL/GenBank/DDBJ whole genome shotgun (WGS) entry which is preliminary data.</text>
</comment>
<protein>
    <recommendedName>
        <fullName evidence="5">Acetyltransferase</fullName>
        <ecNumber evidence="5">2.3.1.-</ecNumber>
    </recommendedName>
</protein>
<dbReference type="InterPro" id="IPR011004">
    <property type="entry name" value="Trimer_LpxA-like_sf"/>
</dbReference>
<keyword evidence="4 5" id="KW-0012">Acyltransferase</keyword>
<dbReference type="InterPro" id="IPR001451">
    <property type="entry name" value="Hexapep"/>
</dbReference>
<evidence type="ECO:0000313" key="9">
    <source>
        <dbReference type="Proteomes" id="UP000019365"/>
    </source>
</evidence>
<name>W7UVT3_RUMFL</name>
<comment type="similarity">
    <text evidence="1 5">Belongs to the transferase hexapeptide repeat family.</text>
</comment>
<accession>W7UVT3</accession>
<dbReference type="RefSeq" id="WP_082316764.1">
    <property type="nucleotide sequence ID" value="NZ_ATAX01000028.1"/>
</dbReference>
<dbReference type="InterPro" id="IPR018357">
    <property type="entry name" value="Hexapep_transf_CS"/>
</dbReference>
<evidence type="ECO:0000313" key="8">
    <source>
        <dbReference type="EMBL" id="EWM52975.1"/>
    </source>
</evidence>
<dbReference type="Pfam" id="PF12464">
    <property type="entry name" value="Mac"/>
    <property type="match status" value="1"/>
</dbReference>
<dbReference type="EMBL" id="ATAX01000028">
    <property type="protein sequence ID" value="EWM52975.1"/>
    <property type="molecule type" value="Genomic_DNA"/>
</dbReference>
<dbReference type="EC" id="2.3.1.-" evidence="5"/>
<feature type="compositionally biased region" description="Basic and acidic residues" evidence="6">
    <location>
        <begin position="216"/>
        <end position="233"/>
    </location>
</feature>
<evidence type="ECO:0000256" key="5">
    <source>
        <dbReference type="RuleBase" id="RU367021"/>
    </source>
</evidence>
<dbReference type="PANTHER" id="PTHR43017">
    <property type="entry name" value="GALACTOSIDE O-ACETYLTRANSFERASE"/>
    <property type="match status" value="1"/>
</dbReference>
<keyword evidence="9" id="KW-1185">Reference proteome</keyword>
<evidence type="ECO:0000256" key="4">
    <source>
        <dbReference type="ARBA" id="ARBA00023315"/>
    </source>
</evidence>
<evidence type="ECO:0000256" key="2">
    <source>
        <dbReference type="ARBA" id="ARBA00022679"/>
    </source>
</evidence>
<dbReference type="PROSITE" id="PS00101">
    <property type="entry name" value="HEXAPEP_TRANSFERASES"/>
    <property type="match status" value="1"/>
</dbReference>
<dbReference type="InterPro" id="IPR039369">
    <property type="entry name" value="LacA-like"/>
</dbReference>
<dbReference type="InterPro" id="IPR024688">
    <property type="entry name" value="Mac_dom"/>
</dbReference>
<evidence type="ECO:0000259" key="7">
    <source>
        <dbReference type="SMART" id="SM01266"/>
    </source>
</evidence>
<organism evidence="8 9">
    <name type="scientific">Ruminococcus flavefaciens 007c</name>
    <dbReference type="NCBI Taxonomy" id="1341157"/>
    <lineage>
        <taxon>Bacteria</taxon>
        <taxon>Bacillati</taxon>
        <taxon>Bacillota</taxon>
        <taxon>Clostridia</taxon>
        <taxon>Eubacteriales</taxon>
        <taxon>Oscillospiraceae</taxon>
        <taxon>Ruminococcus</taxon>
    </lineage>
</organism>
<dbReference type="Pfam" id="PF00132">
    <property type="entry name" value="Hexapep"/>
    <property type="match status" value="1"/>
</dbReference>
<reference evidence="8 9" key="1">
    <citation type="journal article" date="2014" name="PLoS ONE">
        <title>Rumen cellulosomics: divergent fiber-degrading strategies revealed by comparative genome-wide analysis of six ruminococcal strains.</title>
        <authorList>
            <person name="Dassa B."/>
            <person name="Borovok I."/>
            <person name="Ruimy-Israeli V."/>
            <person name="Lamed R."/>
            <person name="Flint H.J."/>
            <person name="Duncan S.H."/>
            <person name="Henrissat B."/>
            <person name="Coutinho P."/>
            <person name="Morrison M."/>
            <person name="Mosoni P."/>
            <person name="Yeoman C.J."/>
            <person name="White B.A."/>
            <person name="Bayer E.A."/>
        </authorList>
    </citation>
    <scope>NUCLEOTIDE SEQUENCE [LARGE SCALE GENOMIC DNA]</scope>
    <source>
        <strain evidence="8 9">007c</strain>
    </source>
</reference>
<dbReference type="AlphaFoldDB" id="W7UVT3"/>
<dbReference type="FunFam" id="2.160.10.10:FF:000008">
    <property type="entry name" value="Maltose O-acetyltransferase"/>
    <property type="match status" value="1"/>
</dbReference>
<feature type="compositionally biased region" description="Basic and acidic residues" evidence="6">
    <location>
        <begin position="186"/>
        <end position="198"/>
    </location>
</feature>
<feature type="region of interest" description="Disordered" evidence="6">
    <location>
        <begin position="186"/>
        <end position="249"/>
    </location>
</feature>
<sequence>MTEKEKMESGALYSPADKELLNDRIKAKKLCSEFNASEFNDFQKRERLLNRLVALKGFDTVIEPNFFCDYGYNIILGDNFYANHNLVILDAAEVTFGDNVFIGPNCGFYTSEHPIDAMTRNQGLEYAKPIKIGSDVWIGGNVTVLSGVTIGDNVVIGAGSVVTKDIPSNCVAAGNPCAPVKTIEAAPEKPAEPQKAERPAAPAQSGAAILGNSADHTFKKPDAPVRKRVELTRVDTPQNRNDFPDRRNK</sequence>
<dbReference type="SMART" id="SM01266">
    <property type="entry name" value="Mac"/>
    <property type="match status" value="1"/>
</dbReference>
<dbReference type="Gene3D" id="2.160.10.10">
    <property type="entry name" value="Hexapeptide repeat proteins"/>
    <property type="match status" value="1"/>
</dbReference>
<evidence type="ECO:0000256" key="1">
    <source>
        <dbReference type="ARBA" id="ARBA00007274"/>
    </source>
</evidence>
<dbReference type="PATRIC" id="fig|1341157.4.peg.2455"/>
<keyword evidence="2 5" id="KW-0808">Transferase</keyword>
<dbReference type="CDD" id="cd03357">
    <property type="entry name" value="LbH_MAT_GAT"/>
    <property type="match status" value="1"/>
</dbReference>
<dbReference type="SUPFAM" id="SSF51161">
    <property type="entry name" value="Trimeric LpxA-like enzymes"/>
    <property type="match status" value="1"/>
</dbReference>
<gene>
    <name evidence="8" type="ORF">RF007C_15285</name>
</gene>
<evidence type="ECO:0000256" key="6">
    <source>
        <dbReference type="SAM" id="MobiDB-lite"/>
    </source>
</evidence>
<dbReference type="eggNOG" id="COG0110">
    <property type="taxonomic scope" value="Bacteria"/>
</dbReference>
<proteinExistence type="inferred from homology"/>
<dbReference type="GO" id="GO:0008870">
    <property type="term" value="F:galactoside O-acetyltransferase activity"/>
    <property type="evidence" value="ECO:0007669"/>
    <property type="project" value="TreeGrafter"/>
</dbReference>
<dbReference type="OrthoDB" id="9801697at2"/>
<dbReference type="Proteomes" id="UP000019365">
    <property type="component" value="Unassembled WGS sequence"/>
</dbReference>
<keyword evidence="3" id="KW-0677">Repeat</keyword>
<feature type="domain" description="Maltose/galactoside acetyltransferase" evidence="7">
    <location>
        <begin position="4"/>
        <end position="57"/>
    </location>
</feature>
<evidence type="ECO:0000256" key="3">
    <source>
        <dbReference type="ARBA" id="ARBA00022737"/>
    </source>
</evidence>